<feature type="region of interest" description="Disordered" evidence="1">
    <location>
        <begin position="1"/>
        <end position="80"/>
    </location>
</feature>
<evidence type="ECO:0000256" key="1">
    <source>
        <dbReference type="SAM" id="MobiDB-lite"/>
    </source>
</evidence>
<dbReference type="EMBL" id="JASSZA010000012">
    <property type="protein sequence ID" value="KAK2096425.1"/>
    <property type="molecule type" value="Genomic_DNA"/>
</dbReference>
<comment type="caution">
    <text evidence="2">The sequence shown here is derived from an EMBL/GenBank/DDBJ whole genome shotgun (WGS) entry which is preliminary data.</text>
</comment>
<accession>A0ABQ9UH99</accession>
<feature type="compositionally biased region" description="Pro residues" evidence="1">
    <location>
        <begin position="27"/>
        <end position="48"/>
    </location>
</feature>
<feature type="compositionally biased region" description="Pro residues" evidence="1">
    <location>
        <begin position="55"/>
        <end position="72"/>
    </location>
</feature>
<sequence>LDRREGGAAQAAWRPTSIWFASGSEEPPCPRPGPPRPSPPRPSPPQPPLSVSAPAPLPAAQPPPLRPSPPRPAAARVRLRARPARARPACPFSPPSCSGLVGPLLLRPVVLTFSPSFPQRMSGFQINLNPLKEPLGFIKVLEWVSVARAGQASCGFARRLGGETGLRAGTQPCSAAFKAGGQGGCGLGPRGAETPRQASNHEFLDRLAPRGANLPRRSSPLGAPNPGGRRRSLRRGSAAASLP</sequence>
<protein>
    <submittedName>
        <fullName evidence="2">Uncharacterized protein</fullName>
    </submittedName>
</protein>
<name>A0ABQ9UH99_SAGOE</name>
<evidence type="ECO:0000313" key="3">
    <source>
        <dbReference type="Proteomes" id="UP001266305"/>
    </source>
</evidence>
<reference evidence="2 3" key="1">
    <citation type="submission" date="2023-05" db="EMBL/GenBank/DDBJ databases">
        <title>B98-5 Cell Line De Novo Hybrid Assembly: An Optical Mapping Approach.</title>
        <authorList>
            <person name="Kananen K."/>
            <person name="Auerbach J.A."/>
            <person name="Kautto E."/>
            <person name="Blachly J.S."/>
        </authorList>
    </citation>
    <scope>NUCLEOTIDE SEQUENCE [LARGE SCALE GENOMIC DNA]</scope>
    <source>
        <strain evidence="2">B95-8</strain>
        <tissue evidence="2">Cell line</tissue>
    </source>
</reference>
<gene>
    <name evidence="2" type="ORF">P7K49_025459</name>
</gene>
<organism evidence="2 3">
    <name type="scientific">Saguinus oedipus</name>
    <name type="common">Cotton-top tamarin</name>
    <name type="synonym">Oedipomidas oedipus</name>
    <dbReference type="NCBI Taxonomy" id="9490"/>
    <lineage>
        <taxon>Eukaryota</taxon>
        <taxon>Metazoa</taxon>
        <taxon>Chordata</taxon>
        <taxon>Craniata</taxon>
        <taxon>Vertebrata</taxon>
        <taxon>Euteleostomi</taxon>
        <taxon>Mammalia</taxon>
        <taxon>Eutheria</taxon>
        <taxon>Euarchontoglires</taxon>
        <taxon>Primates</taxon>
        <taxon>Haplorrhini</taxon>
        <taxon>Platyrrhini</taxon>
        <taxon>Cebidae</taxon>
        <taxon>Callitrichinae</taxon>
        <taxon>Saguinus</taxon>
    </lineage>
</organism>
<proteinExistence type="predicted"/>
<dbReference type="Proteomes" id="UP001266305">
    <property type="component" value="Unassembled WGS sequence"/>
</dbReference>
<keyword evidence="3" id="KW-1185">Reference proteome</keyword>
<feature type="non-terminal residue" evidence="2">
    <location>
        <position position="1"/>
    </location>
</feature>
<feature type="region of interest" description="Disordered" evidence="1">
    <location>
        <begin position="209"/>
        <end position="243"/>
    </location>
</feature>
<evidence type="ECO:0000313" key="2">
    <source>
        <dbReference type="EMBL" id="KAK2096425.1"/>
    </source>
</evidence>